<organism evidence="4 5">
    <name type="scientific">Aphanomyces euteiches</name>
    <dbReference type="NCBI Taxonomy" id="100861"/>
    <lineage>
        <taxon>Eukaryota</taxon>
        <taxon>Sar</taxon>
        <taxon>Stramenopiles</taxon>
        <taxon>Oomycota</taxon>
        <taxon>Saprolegniomycetes</taxon>
        <taxon>Saprolegniales</taxon>
        <taxon>Verrucalvaceae</taxon>
        <taxon>Aphanomyces</taxon>
    </lineage>
</organism>
<reference evidence="4 5" key="1">
    <citation type="submission" date="2019-07" db="EMBL/GenBank/DDBJ databases">
        <title>Genomics analysis of Aphanomyces spp. identifies a new class of oomycete effector associated with host adaptation.</title>
        <authorList>
            <person name="Gaulin E."/>
        </authorList>
    </citation>
    <scope>NUCLEOTIDE SEQUENCE [LARGE SCALE GENOMIC DNA]</scope>
    <source>
        <strain evidence="4 5">ATCC 201684</strain>
    </source>
</reference>
<dbReference type="GO" id="GO:0005524">
    <property type="term" value="F:ATP binding"/>
    <property type="evidence" value="ECO:0007669"/>
    <property type="project" value="UniProtKB-KW"/>
</dbReference>
<dbReference type="VEuPathDB" id="FungiDB:AeMF1_019164"/>
<feature type="compositionally biased region" description="Acidic residues" evidence="2">
    <location>
        <begin position="196"/>
        <end position="212"/>
    </location>
</feature>
<dbReference type="Proteomes" id="UP000481153">
    <property type="component" value="Unassembled WGS sequence"/>
</dbReference>
<evidence type="ECO:0000256" key="2">
    <source>
        <dbReference type="SAM" id="MobiDB-lite"/>
    </source>
</evidence>
<dbReference type="EC" id="5.6.2.3" evidence="1"/>
<dbReference type="GO" id="GO:0043139">
    <property type="term" value="F:5'-3' DNA helicase activity"/>
    <property type="evidence" value="ECO:0007669"/>
    <property type="project" value="UniProtKB-EC"/>
</dbReference>
<dbReference type="SUPFAM" id="SSF52540">
    <property type="entry name" value="P-loop containing nucleoside triphosphate hydrolases"/>
    <property type="match status" value="2"/>
</dbReference>
<proteinExistence type="inferred from homology"/>
<protein>
    <recommendedName>
        <fullName evidence="1">ATP-dependent DNA helicase</fullName>
        <ecNumber evidence="1">5.6.2.3</ecNumber>
    </recommendedName>
</protein>
<dbReference type="GO" id="GO:0016787">
    <property type="term" value="F:hydrolase activity"/>
    <property type="evidence" value="ECO:0007669"/>
    <property type="project" value="UniProtKB-KW"/>
</dbReference>
<dbReference type="InterPro" id="IPR010285">
    <property type="entry name" value="DNA_helicase_pif1-like_DEAD"/>
</dbReference>
<dbReference type="GO" id="GO:0006281">
    <property type="term" value="P:DNA repair"/>
    <property type="evidence" value="ECO:0007669"/>
    <property type="project" value="UniProtKB-KW"/>
</dbReference>
<keyword evidence="1" id="KW-0067">ATP-binding</keyword>
<keyword evidence="1" id="KW-0233">DNA recombination</keyword>
<comment type="caution">
    <text evidence="4">The sequence shown here is derived from an EMBL/GenBank/DDBJ whole genome shotgun (WGS) entry which is preliminary data.</text>
</comment>
<dbReference type="Pfam" id="PF05970">
    <property type="entry name" value="PIF1"/>
    <property type="match status" value="1"/>
</dbReference>
<dbReference type="GO" id="GO:0006310">
    <property type="term" value="P:DNA recombination"/>
    <property type="evidence" value="ECO:0007669"/>
    <property type="project" value="UniProtKB-KW"/>
</dbReference>
<dbReference type="PANTHER" id="PTHR47642">
    <property type="entry name" value="ATP-DEPENDENT DNA HELICASE"/>
    <property type="match status" value="1"/>
</dbReference>
<evidence type="ECO:0000259" key="3">
    <source>
        <dbReference type="Pfam" id="PF05970"/>
    </source>
</evidence>
<keyword evidence="1" id="KW-0547">Nucleotide-binding</keyword>
<evidence type="ECO:0000313" key="5">
    <source>
        <dbReference type="Proteomes" id="UP000481153"/>
    </source>
</evidence>
<name>A0A6G0WSA1_9STRA</name>
<feature type="region of interest" description="Disordered" evidence="2">
    <location>
        <begin position="187"/>
        <end position="221"/>
    </location>
</feature>
<evidence type="ECO:0000313" key="4">
    <source>
        <dbReference type="EMBL" id="KAF0730324.1"/>
    </source>
</evidence>
<accession>A0A6G0WSA1</accession>
<sequence>MCRYLFPRERVENGHIGTSAILLVRKLGEEYINGYSDVILRAFKCNHDIQILIGGDEMAERIYYACKYTTKDQQKVECRTALALAAFDVRTQRERSALDQGEALSDEMKCRRRLASHMFNMTRKQEVAGPMCALYLLRESCAYTSHMYKKLSIHQVLKFLHHHSDTSYSLEMTSNLPSIPEADHIFGGGDYSSSDDNSESDFSDLESEDESPVETPTNTNMRVFVPVGPGEDYINRPVMCADLSWYEYTSKYFRGNRTASTPDDKLFLEQHSLYGSKCLGVHRLARIPVLTGGVRIPYFEDCTKNDQKEYHAQLALVLFKSFRAITDLCPTDSTWHESWEAFQPMMSSLCKEVYHYMEDYHVGRKKAARTRISREEEQNIQVEIGDGYADDFDDIDLENALRLGVEGPTSNNLDLNGIVDARNELYQSVPSSELRNNVIFPTTIPISGSCAIDALLDGTSLDEAAAITTSKYLSIVGNCDQRQNCRQVLASDIRSLKQWASKKPVERVITFEIPTEINDIDVMTTEGNPNAHVDVQTMVQLRIPSALEVSTMLYSGRVVERGNIPQSLPDFSHIGYVSDAFGHTIRQHLSFVTIARALLLRWQLEKTLDHDFDRVQEAISAIQLRMVLHGEGGTGKSHIAAVQAFCDSWKRPFSIAKTAMTGNAAVSINGVTLRSWIGMHNLAPSTVHEAKEAEEKGLPGFTEDLKLLLVDEMSMMNKQYLVRLDEELRARTKLDIPFGGINIVLAGDFFQMPPVGGKPMYTPLSAPNADMKLDLYEDSGFSLWRSFRTVVDLDENVRFAKDPEWGRLVGLARKGEWTQDLVDILNSRILPQGLILNDMKPNPCSASDGSGTKRCTTYTTPDNRTRQAIINAYTAALSKKLPVNHYPIRIVANFNGLLNDLSSMDVSRIMSLPDTKLGNMAPFIDLIPGMPVVFTQNVNPQQGIANGTFGTLHSVQFDEATKFKLVQDSGSN</sequence>
<keyword evidence="5" id="KW-1185">Reference proteome</keyword>
<gene>
    <name evidence="4" type="ORF">Ae201684_012322</name>
</gene>
<dbReference type="InterPro" id="IPR051055">
    <property type="entry name" value="PIF1_helicase"/>
</dbReference>
<keyword evidence="1" id="KW-0234">DNA repair</keyword>
<feature type="domain" description="DNA helicase Pif1-like DEAD-box helicase" evidence="3">
    <location>
        <begin position="613"/>
        <end position="801"/>
    </location>
</feature>
<comment type="similarity">
    <text evidence="1">Belongs to the helicase family.</text>
</comment>
<comment type="cofactor">
    <cofactor evidence="1">
        <name>Mg(2+)</name>
        <dbReference type="ChEBI" id="CHEBI:18420"/>
    </cofactor>
</comment>
<keyword evidence="1" id="KW-0347">Helicase</keyword>
<dbReference type="AlphaFoldDB" id="A0A6G0WSA1"/>
<dbReference type="EMBL" id="VJMJ01000155">
    <property type="protein sequence ID" value="KAF0730324.1"/>
    <property type="molecule type" value="Genomic_DNA"/>
</dbReference>
<keyword evidence="1" id="KW-0227">DNA damage</keyword>
<dbReference type="Gene3D" id="3.40.50.300">
    <property type="entry name" value="P-loop containing nucleotide triphosphate hydrolases"/>
    <property type="match status" value="1"/>
</dbReference>
<keyword evidence="1" id="KW-0378">Hydrolase</keyword>
<evidence type="ECO:0000256" key="1">
    <source>
        <dbReference type="RuleBase" id="RU363044"/>
    </source>
</evidence>
<dbReference type="GO" id="GO:0000723">
    <property type="term" value="P:telomere maintenance"/>
    <property type="evidence" value="ECO:0007669"/>
    <property type="project" value="InterPro"/>
</dbReference>
<comment type="catalytic activity">
    <reaction evidence="1">
        <text>ATP + H2O = ADP + phosphate + H(+)</text>
        <dbReference type="Rhea" id="RHEA:13065"/>
        <dbReference type="ChEBI" id="CHEBI:15377"/>
        <dbReference type="ChEBI" id="CHEBI:15378"/>
        <dbReference type="ChEBI" id="CHEBI:30616"/>
        <dbReference type="ChEBI" id="CHEBI:43474"/>
        <dbReference type="ChEBI" id="CHEBI:456216"/>
        <dbReference type="EC" id="5.6.2.3"/>
    </reaction>
</comment>
<dbReference type="InterPro" id="IPR027417">
    <property type="entry name" value="P-loop_NTPase"/>
</dbReference>